<organism evidence="3 4">
    <name type="scientific">Acinetobacter vivianii</name>
    <dbReference type="NCBI Taxonomy" id="1776742"/>
    <lineage>
        <taxon>Bacteria</taxon>
        <taxon>Pseudomonadati</taxon>
        <taxon>Pseudomonadota</taxon>
        <taxon>Gammaproteobacteria</taxon>
        <taxon>Moraxellales</taxon>
        <taxon>Moraxellaceae</taxon>
        <taxon>Acinetobacter</taxon>
    </lineage>
</organism>
<dbReference type="Proteomes" id="UP001199528">
    <property type="component" value="Chromosome"/>
</dbReference>
<dbReference type="AlphaFoldDB" id="A0AAJ6P3T6"/>
<feature type="compositionally biased region" description="Basic and acidic residues" evidence="1">
    <location>
        <begin position="49"/>
        <end position="59"/>
    </location>
</feature>
<sequence>MKSVTLSQLLAMLSLGVFSFGFQIHAKEYYKWVDAKGVTTYSATPQPVQRHEPQLDPAKKTINPTTTNPSISASSQNVTVNSKTTASIQTKPIAATTEGNNILKASSEMLFSIKSCNGVRCWDMKGQSYHLVAGTTYLSAKGGKCQKIANQMHCNK</sequence>
<dbReference type="EMBL" id="CP085083">
    <property type="protein sequence ID" value="WDZ49700.1"/>
    <property type="molecule type" value="Genomic_DNA"/>
</dbReference>
<dbReference type="KEGG" id="aviv:LF296_10140"/>
<reference evidence="3" key="2">
    <citation type="submission" date="2023-02" db="EMBL/GenBank/DDBJ databases">
        <authorList>
            <person name="Huang Y."/>
            <person name="Zhang Y."/>
            <person name="Zhang T."/>
            <person name="Wang J."/>
        </authorList>
    </citation>
    <scope>NUCLEOTIDE SEQUENCE</scope>
    <source>
        <strain evidence="3">KJ-1</strain>
    </source>
</reference>
<proteinExistence type="predicted"/>
<dbReference type="InterPro" id="IPR025392">
    <property type="entry name" value="DUF4124"/>
</dbReference>
<evidence type="ECO:0000259" key="2">
    <source>
        <dbReference type="Pfam" id="PF13511"/>
    </source>
</evidence>
<feature type="domain" description="DUF4124" evidence="2">
    <location>
        <begin position="26"/>
        <end position="61"/>
    </location>
</feature>
<evidence type="ECO:0000313" key="4">
    <source>
        <dbReference type="Proteomes" id="UP001199528"/>
    </source>
</evidence>
<evidence type="ECO:0000313" key="3">
    <source>
        <dbReference type="EMBL" id="WDZ49700.1"/>
    </source>
</evidence>
<dbReference type="Pfam" id="PF13511">
    <property type="entry name" value="DUF4124"/>
    <property type="match status" value="1"/>
</dbReference>
<name>A0AAJ6P3T6_9GAMM</name>
<reference evidence="3" key="1">
    <citation type="journal article" date="2022" name="Front Environ Sci">
        <title>Complete genome sequence analysis of a novel alkane-degrading bacterial strain, Acinetobacter vivianii KJ-1, and its diesel degradation ability.</title>
        <authorList>
            <person name="Zhang Y."/>
            <person name="Song F."/>
            <person name="Wang J."/>
            <person name="Zhao Q."/>
            <person name="Zheng L."/>
            <person name="Wang Z."/>
            <person name="Zhang X."/>
            <person name="Gao Y."/>
            <person name="Chen G."/>
            <person name="Huang Y."/>
        </authorList>
    </citation>
    <scope>NUCLEOTIDE SEQUENCE</scope>
    <source>
        <strain evidence="3">KJ-1</strain>
    </source>
</reference>
<feature type="region of interest" description="Disordered" evidence="1">
    <location>
        <begin position="44"/>
        <end position="78"/>
    </location>
</feature>
<gene>
    <name evidence="3" type="ORF">LF296_10140</name>
</gene>
<evidence type="ECO:0000256" key="1">
    <source>
        <dbReference type="SAM" id="MobiDB-lite"/>
    </source>
</evidence>
<accession>A0AAJ6P3T6</accession>
<dbReference type="RefSeq" id="WP_272654251.1">
    <property type="nucleotide sequence ID" value="NZ_CP085083.1"/>
</dbReference>
<feature type="compositionally biased region" description="Polar residues" evidence="1">
    <location>
        <begin position="62"/>
        <end position="78"/>
    </location>
</feature>
<protein>
    <submittedName>
        <fullName evidence="3">DUF4124 domain-containing protein</fullName>
    </submittedName>
</protein>